<evidence type="ECO:0000313" key="3">
    <source>
        <dbReference type="Proteomes" id="UP001597033"/>
    </source>
</evidence>
<keyword evidence="1" id="KW-1133">Transmembrane helix</keyword>
<sequence length="54" mass="5872">MSAGTSVVRAGIGFGTALAITLSWTANKSLLWVIIHGILGWIYVVYYALFKHFG</sequence>
<name>A0ABW3LSV3_9GAMM</name>
<dbReference type="Proteomes" id="UP001597033">
    <property type="component" value="Unassembled WGS sequence"/>
</dbReference>
<keyword evidence="1" id="KW-0812">Transmembrane</keyword>
<dbReference type="RefSeq" id="WP_162377618.1">
    <property type="nucleotide sequence ID" value="NZ_JAYRDL010000011.1"/>
</dbReference>
<proteinExistence type="predicted"/>
<gene>
    <name evidence="2" type="ORF">ACFQ2N_04085</name>
</gene>
<reference evidence="3" key="1">
    <citation type="journal article" date="2019" name="Int. J. Syst. Evol. Microbiol.">
        <title>The Global Catalogue of Microorganisms (GCM) 10K type strain sequencing project: providing services to taxonomists for standard genome sequencing and annotation.</title>
        <authorList>
            <consortium name="The Broad Institute Genomics Platform"/>
            <consortium name="The Broad Institute Genome Sequencing Center for Infectious Disease"/>
            <person name="Wu L."/>
            <person name="Ma J."/>
        </authorList>
    </citation>
    <scope>NUCLEOTIDE SEQUENCE [LARGE SCALE GENOMIC DNA]</scope>
    <source>
        <strain evidence="3">CCUG 55854</strain>
    </source>
</reference>
<evidence type="ECO:0008006" key="4">
    <source>
        <dbReference type="Google" id="ProtNLM"/>
    </source>
</evidence>
<accession>A0ABW3LSV3</accession>
<keyword evidence="1" id="KW-0472">Membrane</keyword>
<feature type="transmembrane region" description="Helical" evidence="1">
    <location>
        <begin position="7"/>
        <end position="24"/>
    </location>
</feature>
<feature type="transmembrane region" description="Helical" evidence="1">
    <location>
        <begin position="30"/>
        <end position="50"/>
    </location>
</feature>
<protein>
    <recommendedName>
        <fullName evidence="4">Major facilitator superfamily (MFS) profile domain-containing protein</fullName>
    </recommendedName>
</protein>
<organism evidence="2 3">
    <name type="scientific">Pseudoxanthomonas kaohsiungensis</name>
    <dbReference type="NCBI Taxonomy" id="283923"/>
    <lineage>
        <taxon>Bacteria</taxon>
        <taxon>Pseudomonadati</taxon>
        <taxon>Pseudomonadota</taxon>
        <taxon>Gammaproteobacteria</taxon>
        <taxon>Lysobacterales</taxon>
        <taxon>Lysobacteraceae</taxon>
        <taxon>Pseudoxanthomonas</taxon>
    </lineage>
</organism>
<evidence type="ECO:0000313" key="2">
    <source>
        <dbReference type="EMBL" id="MFD1041528.1"/>
    </source>
</evidence>
<dbReference type="EMBL" id="JBHTKN010000002">
    <property type="protein sequence ID" value="MFD1041528.1"/>
    <property type="molecule type" value="Genomic_DNA"/>
</dbReference>
<keyword evidence="3" id="KW-1185">Reference proteome</keyword>
<comment type="caution">
    <text evidence="2">The sequence shown here is derived from an EMBL/GenBank/DDBJ whole genome shotgun (WGS) entry which is preliminary data.</text>
</comment>
<evidence type="ECO:0000256" key="1">
    <source>
        <dbReference type="SAM" id="Phobius"/>
    </source>
</evidence>